<dbReference type="Proteomes" id="UP000273675">
    <property type="component" value="Unassembled WGS sequence"/>
</dbReference>
<dbReference type="Gene3D" id="1.25.10.10">
    <property type="entry name" value="Leucine-rich Repeat Variant"/>
    <property type="match status" value="1"/>
</dbReference>
<keyword evidence="1" id="KW-1133">Transmembrane helix</keyword>
<gene>
    <name evidence="2" type="ORF">C7435_1875</name>
</gene>
<feature type="transmembrane region" description="Helical" evidence="1">
    <location>
        <begin position="6"/>
        <end position="31"/>
    </location>
</feature>
<evidence type="ECO:0000256" key="1">
    <source>
        <dbReference type="SAM" id="Phobius"/>
    </source>
</evidence>
<comment type="caution">
    <text evidence="2">The sequence shown here is derived from an EMBL/GenBank/DDBJ whole genome shotgun (WGS) entry which is preliminary data.</text>
</comment>
<reference evidence="2 3" key="1">
    <citation type="submission" date="2018-10" db="EMBL/GenBank/DDBJ databases">
        <title>Genomic Encyclopedia of Type Strains, Phase IV (KMG-IV): sequencing the most valuable type-strain genomes for metagenomic binning, comparative biology and taxonomic classification.</title>
        <authorList>
            <person name="Goeker M."/>
        </authorList>
    </citation>
    <scope>NUCLEOTIDE SEQUENCE [LARGE SCALE GENOMIC DNA]</scope>
    <source>
        <strain evidence="2 3">DSM 4734</strain>
    </source>
</reference>
<keyword evidence="1" id="KW-0472">Membrane</keyword>
<evidence type="ECO:0000313" key="2">
    <source>
        <dbReference type="EMBL" id="RKQ96544.1"/>
    </source>
</evidence>
<dbReference type="InterPro" id="IPR016024">
    <property type="entry name" value="ARM-type_fold"/>
</dbReference>
<dbReference type="OrthoDB" id="3464935at2"/>
<organism evidence="2 3">
    <name type="scientific">Maricaulis maris</name>
    <dbReference type="NCBI Taxonomy" id="74318"/>
    <lineage>
        <taxon>Bacteria</taxon>
        <taxon>Pseudomonadati</taxon>
        <taxon>Pseudomonadota</taxon>
        <taxon>Alphaproteobacteria</taxon>
        <taxon>Maricaulales</taxon>
        <taxon>Maricaulaceae</taxon>
        <taxon>Maricaulis</taxon>
    </lineage>
</organism>
<keyword evidence="1" id="KW-0812">Transmembrane</keyword>
<protein>
    <submittedName>
        <fullName evidence="2">HEAT repeat protein</fullName>
    </submittedName>
</protein>
<evidence type="ECO:0000313" key="3">
    <source>
        <dbReference type="Proteomes" id="UP000273675"/>
    </source>
</evidence>
<dbReference type="RefSeq" id="WP_121211085.1">
    <property type="nucleotide sequence ID" value="NZ_RBIM01000004.1"/>
</dbReference>
<proteinExistence type="predicted"/>
<sequence length="227" mass="25042">MHSLEWIWTAATIFCTLGLGLVASAAIIVLFERWQAPVRASRDAYRTACLLDHVATGAALPRVKSRRSARAWSHTARQLAELLAGMEGDALRHLSDRFAALSPSRQRPLCLPTVRGDASLDLAIADLDRMATSPLAGERRKALRALVWRGHPDATKTFVRALRDDDAEVRSLALAGLADLRVTAAADRIAGMHNDPSWRVRETARRALRMINEPARQAEQSGVIQWI</sequence>
<dbReference type="InterPro" id="IPR011989">
    <property type="entry name" value="ARM-like"/>
</dbReference>
<dbReference type="EMBL" id="RBIM01000004">
    <property type="protein sequence ID" value="RKQ96544.1"/>
    <property type="molecule type" value="Genomic_DNA"/>
</dbReference>
<name>A0A495D3Q0_9PROT</name>
<dbReference type="AlphaFoldDB" id="A0A495D3Q0"/>
<dbReference type="Pfam" id="PF13646">
    <property type="entry name" value="HEAT_2"/>
    <property type="match status" value="1"/>
</dbReference>
<accession>A0A495D3Q0</accession>
<dbReference type="SUPFAM" id="SSF48371">
    <property type="entry name" value="ARM repeat"/>
    <property type="match status" value="1"/>
</dbReference>